<organism evidence="4 5">
    <name type="scientific">Zostera marina</name>
    <name type="common">Eelgrass</name>
    <dbReference type="NCBI Taxonomy" id="29655"/>
    <lineage>
        <taxon>Eukaryota</taxon>
        <taxon>Viridiplantae</taxon>
        <taxon>Streptophyta</taxon>
        <taxon>Embryophyta</taxon>
        <taxon>Tracheophyta</taxon>
        <taxon>Spermatophyta</taxon>
        <taxon>Magnoliopsida</taxon>
        <taxon>Liliopsida</taxon>
        <taxon>Zosteraceae</taxon>
        <taxon>Zostera</taxon>
    </lineage>
</organism>
<sequence length="807" mass="89976">MGSSQCPPEADNPLPLNISVESWLLAEKTTDSIIRKIQPTQVSEERRKNVIEYIQKLVRGCLGYEIYPFGSVPLVTYLPDGDIDLTALGPPNSEDFLSSNVRAVLEAEEWNNDSKFKVKDVQCIQAEVKLVKCLVQNVVVDISFNSIGGLCTLCFLDEVDNMIGKHHLFKRTIILIKAWCYYESRILGAHHNLISTYALETLILYIFHLFHSYLDEPLMVLFRFLDYFSKFDWANLCVSLRGPVLLSSLPEIVVEVPETDGDNLLFSSDFLDQCGEKYSVHYRASENNRFFVKKYINIVDPLRENNNLGRSVSKGNLYRIRSAFAYGARKLGKILLSKENMPAELDNFFKNTLERHGNGGRPDVQDLNPQFPIDMTNTNQSEGGNGSIDDLCDTVIISNHEKYHIEKESEFKDKNTALGSHMIDSNSRFENEVSLPSPTRAICTSHLHSSNGQIVVENGNAKEMSASISNCLDSSLSISGETESSADITKICSSNLRTSSSGITCEGKISHVQGNKDSSLFVECVQDIFDVADLAGNHEVHLNNLRYAQCSYDFMNKSLSLGNVTPYPQYPSIHGKMIRSPVNGFFSGPPFPSFIPMNQCFVPRPLGLDDMRNHHRGTGTYIPLMNQNGISENPTTRRLRNHQFPSSQSARSQNVGRAVPLREYNMTDVGCFSVFNGNGRGNYSQMDHHRVSSGPFSSRFPIANDNNHPLENQVKFGSLDATCLDSPTMGNGGKIESNSPSHIHSPGSAISNPTLTQRSEISPNSERSTQSYHLKDDEEFPPLSGGGNQTALTQLTETKSVWEASRR</sequence>
<evidence type="ECO:0000313" key="5">
    <source>
        <dbReference type="Proteomes" id="UP000036987"/>
    </source>
</evidence>
<dbReference type="InterPro" id="IPR054708">
    <property type="entry name" value="MTPAP-like_central"/>
</dbReference>
<feature type="domain" description="Poly(A) RNA polymerase mitochondrial-like central palm" evidence="2">
    <location>
        <begin position="30"/>
        <end position="150"/>
    </location>
</feature>
<feature type="domain" description="PAP/OAS1 substrate-binding-related" evidence="3">
    <location>
        <begin position="163"/>
        <end position="353"/>
    </location>
</feature>
<protein>
    <submittedName>
        <fullName evidence="4">Nucleotidyltransferase domain containing protein, expressed</fullName>
    </submittedName>
</protein>
<dbReference type="PANTHER" id="PTHR45979">
    <property type="entry name" value="PAP/OAS1 SUBSTRATE-BINDING DOMAIN SUPERFAMILY"/>
    <property type="match status" value="1"/>
</dbReference>
<comment type="caution">
    <text evidence="4">The sequence shown here is derived from an EMBL/GenBank/DDBJ whole genome shotgun (WGS) entry which is preliminary data.</text>
</comment>
<dbReference type="Gene3D" id="1.10.1410.10">
    <property type="match status" value="1"/>
</dbReference>
<keyword evidence="4" id="KW-0808">Transferase</keyword>
<feature type="compositionally biased region" description="Polar residues" evidence="1">
    <location>
        <begin position="736"/>
        <end position="772"/>
    </location>
</feature>
<dbReference type="CDD" id="cd05402">
    <property type="entry name" value="NT_PAP_TUTase"/>
    <property type="match status" value="1"/>
</dbReference>
<evidence type="ECO:0000256" key="1">
    <source>
        <dbReference type="SAM" id="MobiDB-lite"/>
    </source>
</evidence>
<dbReference type="OrthoDB" id="273917at2759"/>
<gene>
    <name evidence="4" type="ORF">ZOSMA_270G00110</name>
</gene>
<evidence type="ECO:0000259" key="3">
    <source>
        <dbReference type="Pfam" id="PF26180"/>
    </source>
</evidence>
<dbReference type="InterPro" id="IPR043519">
    <property type="entry name" value="NT_sf"/>
</dbReference>
<dbReference type="STRING" id="29655.A0A0K9PDV3"/>
<accession>A0A0K9PDV3</accession>
<dbReference type="InterPro" id="IPR058921">
    <property type="entry name" value="PAP/OAS1-rel"/>
</dbReference>
<name>A0A0K9PDV3_ZOSMR</name>
<evidence type="ECO:0000259" key="2">
    <source>
        <dbReference type="Pfam" id="PF22600"/>
    </source>
</evidence>
<reference evidence="5" key="1">
    <citation type="journal article" date="2016" name="Nature">
        <title>The genome of the seagrass Zostera marina reveals angiosperm adaptation to the sea.</title>
        <authorList>
            <person name="Olsen J.L."/>
            <person name="Rouze P."/>
            <person name="Verhelst B."/>
            <person name="Lin Y.-C."/>
            <person name="Bayer T."/>
            <person name="Collen J."/>
            <person name="Dattolo E."/>
            <person name="De Paoli E."/>
            <person name="Dittami S."/>
            <person name="Maumus F."/>
            <person name="Michel G."/>
            <person name="Kersting A."/>
            <person name="Lauritano C."/>
            <person name="Lohaus R."/>
            <person name="Toepel M."/>
            <person name="Tonon T."/>
            <person name="Vanneste K."/>
            <person name="Amirebrahimi M."/>
            <person name="Brakel J."/>
            <person name="Bostroem C."/>
            <person name="Chovatia M."/>
            <person name="Grimwood J."/>
            <person name="Jenkins J.W."/>
            <person name="Jueterbock A."/>
            <person name="Mraz A."/>
            <person name="Stam W.T."/>
            <person name="Tice H."/>
            <person name="Bornberg-Bauer E."/>
            <person name="Green P.J."/>
            <person name="Pearson G.A."/>
            <person name="Procaccini G."/>
            <person name="Duarte C.M."/>
            <person name="Schmutz J."/>
            <person name="Reusch T.B.H."/>
            <person name="Van de Peer Y."/>
        </authorList>
    </citation>
    <scope>NUCLEOTIDE SEQUENCE [LARGE SCALE GENOMIC DNA]</scope>
    <source>
        <strain evidence="5">cv. Finnish</strain>
    </source>
</reference>
<dbReference type="Gene3D" id="3.30.460.10">
    <property type="entry name" value="Beta Polymerase, domain 2"/>
    <property type="match status" value="1"/>
</dbReference>
<evidence type="ECO:0000313" key="4">
    <source>
        <dbReference type="EMBL" id="KMZ67238.1"/>
    </source>
</evidence>
<keyword evidence="5" id="KW-1185">Reference proteome</keyword>
<dbReference type="AlphaFoldDB" id="A0A0K9PDV3"/>
<dbReference type="PANTHER" id="PTHR45979:SF30">
    <property type="entry name" value="NUCLEOTIDYLTRANSFERASE"/>
    <property type="match status" value="1"/>
</dbReference>
<dbReference type="EMBL" id="LFYR01000916">
    <property type="protein sequence ID" value="KMZ67238.1"/>
    <property type="molecule type" value="Genomic_DNA"/>
</dbReference>
<dbReference type="Pfam" id="PF22600">
    <property type="entry name" value="MTPAP-like_central"/>
    <property type="match status" value="1"/>
</dbReference>
<dbReference type="InterPro" id="IPR058920">
    <property type="entry name" value="PAP-OAS1-bd-rel"/>
</dbReference>
<dbReference type="Proteomes" id="UP000036987">
    <property type="component" value="Unassembled WGS sequence"/>
</dbReference>
<feature type="region of interest" description="Disordered" evidence="1">
    <location>
        <begin position="727"/>
        <end position="807"/>
    </location>
</feature>
<dbReference type="SUPFAM" id="SSF81631">
    <property type="entry name" value="PAP/OAS1 substrate-binding domain"/>
    <property type="match status" value="1"/>
</dbReference>
<feature type="compositionally biased region" description="Polar residues" evidence="1">
    <location>
        <begin position="789"/>
        <end position="799"/>
    </location>
</feature>
<dbReference type="GO" id="GO:0016740">
    <property type="term" value="F:transferase activity"/>
    <property type="evidence" value="ECO:0007669"/>
    <property type="project" value="UniProtKB-KW"/>
</dbReference>
<dbReference type="Pfam" id="PF26180">
    <property type="entry name" value="PAP-OAS1"/>
    <property type="match status" value="1"/>
</dbReference>
<dbReference type="SUPFAM" id="SSF81301">
    <property type="entry name" value="Nucleotidyltransferase"/>
    <property type="match status" value="1"/>
</dbReference>
<proteinExistence type="predicted"/>